<dbReference type="RefSeq" id="WP_031490883.1">
    <property type="nucleotide sequence ID" value="NZ_FUXX01000007.1"/>
</dbReference>
<evidence type="ECO:0000313" key="1">
    <source>
        <dbReference type="EMBL" id="SKA59368.1"/>
    </source>
</evidence>
<gene>
    <name evidence="1" type="ORF">SAMN02745213_00671</name>
</gene>
<dbReference type="STRING" id="83771.SAMN02910357_02494"/>
<accession>A0A1T4V375</accession>
<proteinExistence type="predicted"/>
<dbReference type="Proteomes" id="UP000242432">
    <property type="component" value="Unassembled WGS sequence"/>
</dbReference>
<evidence type="ECO:0000313" key="2">
    <source>
        <dbReference type="Proteomes" id="UP000242432"/>
    </source>
</evidence>
<dbReference type="AlphaFoldDB" id="A0A1T4V375"/>
<dbReference type="SUPFAM" id="SSF52091">
    <property type="entry name" value="SpoIIaa-like"/>
    <property type="match status" value="1"/>
</dbReference>
<dbReference type="Gene3D" id="3.30.750.24">
    <property type="entry name" value="STAS domain"/>
    <property type="match status" value="1"/>
</dbReference>
<keyword evidence="2" id="KW-1185">Reference proteome</keyword>
<reference evidence="2" key="1">
    <citation type="submission" date="2017-02" db="EMBL/GenBank/DDBJ databases">
        <authorList>
            <person name="Varghese N."/>
            <person name="Submissions S."/>
        </authorList>
    </citation>
    <scope>NUCLEOTIDE SEQUENCE [LARGE SCALE GENOMIC DNA]</scope>
    <source>
        <strain evidence="2">DSM 3072</strain>
    </source>
</reference>
<dbReference type="EMBL" id="FUXX01000007">
    <property type="protein sequence ID" value="SKA59368.1"/>
    <property type="molecule type" value="Genomic_DNA"/>
</dbReference>
<dbReference type="InterPro" id="IPR036513">
    <property type="entry name" value="STAS_dom_sf"/>
</dbReference>
<name>A0A1T4V375_9GAMM</name>
<protein>
    <submittedName>
        <fullName evidence="1">Phospholipid transport system transporter-binding protein</fullName>
    </submittedName>
</protein>
<sequence>MDNLTELTFATVPLLWKQRVSIFKDSVFDMQNIKKIDAAGAAFLVQWAKSREDKKIKLLNVSKTAVNLITTYRLNEIFEIEN</sequence>
<organism evidence="1 2">
    <name type="scientific">Succinivibrio dextrinosolvens DSM 3072</name>
    <dbReference type="NCBI Taxonomy" id="1123324"/>
    <lineage>
        <taxon>Bacteria</taxon>
        <taxon>Pseudomonadati</taxon>
        <taxon>Pseudomonadota</taxon>
        <taxon>Gammaproteobacteria</taxon>
        <taxon>Aeromonadales</taxon>
        <taxon>Succinivibrionaceae</taxon>
        <taxon>Succinivibrio</taxon>
    </lineage>
</organism>